<dbReference type="GO" id="GO:0098609">
    <property type="term" value="P:cell-cell adhesion"/>
    <property type="evidence" value="ECO:0007669"/>
    <property type="project" value="TreeGrafter"/>
</dbReference>
<dbReference type="GO" id="GO:0005886">
    <property type="term" value="C:plasma membrane"/>
    <property type="evidence" value="ECO:0007669"/>
    <property type="project" value="TreeGrafter"/>
</dbReference>
<evidence type="ECO:0000256" key="1">
    <source>
        <dbReference type="ARBA" id="ARBA00004479"/>
    </source>
</evidence>
<dbReference type="EMBL" id="VCGU01000458">
    <property type="protein sequence ID" value="TRY63192.1"/>
    <property type="molecule type" value="Genomic_DNA"/>
</dbReference>
<dbReference type="PANTHER" id="PTHR11640:SF31">
    <property type="entry name" value="IRREGULAR CHIASM C-ROUGHEST PROTEIN-RELATED"/>
    <property type="match status" value="1"/>
</dbReference>
<gene>
    <name evidence="9" type="ORF">TCAL_02084</name>
</gene>
<evidence type="ECO:0000256" key="5">
    <source>
        <dbReference type="ARBA" id="ARBA00023319"/>
    </source>
</evidence>
<dbReference type="InterPro" id="IPR007110">
    <property type="entry name" value="Ig-like_dom"/>
</dbReference>
<feature type="domain" description="Ig-like" evidence="8">
    <location>
        <begin position="193"/>
        <end position="267"/>
    </location>
</feature>
<keyword evidence="7" id="KW-1133">Transmembrane helix</keyword>
<dbReference type="GO" id="GO:0005911">
    <property type="term" value="C:cell-cell junction"/>
    <property type="evidence" value="ECO:0007669"/>
    <property type="project" value="TreeGrafter"/>
</dbReference>
<dbReference type="Gene3D" id="2.60.40.10">
    <property type="entry name" value="Immunoglobulins"/>
    <property type="match status" value="4"/>
</dbReference>
<keyword evidence="4" id="KW-0325">Glycoprotein</keyword>
<dbReference type="InterPro" id="IPR051275">
    <property type="entry name" value="Cell_adhesion_signaling"/>
</dbReference>
<evidence type="ECO:0000256" key="7">
    <source>
        <dbReference type="SAM" id="Phobius"/>
    </source>
</evidence>
<comment type="subcellular location">
    <subcellularLocation>
        <location evidence="1">Membrane</location>
        <topology evidence="1">Single-pass type I membrane protein</topology>
    </subcellularLocation>
</comment>
<feature type="compositionally biased region" description="Polar residues" evidence="6">
    <location>
        <begin position="420"/>
        <end position="432"/>
    </location>
</feature>
<feature type="compositionally biased region" description="Polar residues" evidence="6">
    <location>
        <begin position="643"/>
        <end position="660"/>
    </location>
</feature>
<dbReference type="OMA" id="IGKYICR"/>
<dbReference type="GO" id="GO:0050839">
    <property type="term" value="F:cell adhesion molecule binding"/>
    <property type="evidence" value="ECO:0007669"/>
    <property type="project" value="TreeGrafter"/>
</dbReference>
<keyword evidence="5" id="KW-0393">Immunoglobulin domain</keyword>
<evidence type="ECO:0000256" key="2">
    <source>
        <dbReference type="ARBA" id="ARBA00023136"/>
    </source>
</evidence>
<organism evidence="9 10">
    <name type="scientific">Tigriopus californicus</name>
    <name type="common">Marine copepod</name>
    <dbReference type="NCBI Taxonomy" id="6832"/>
    <lineage>
        <taxon>Eukaryota</taxon>
        <taxon>Metazoa</taxon>
        <taxon>Ecdysozoa</taxon>
        <taxon>Arthropoda</taxon>
        <taxon>Crustacea</taxon>
        <taxon>Multicrustacea</taxon>
        <taxon>Hexanauplia</taxon>
        <taxon>Copepoda</taxon>
        <taxon>Harpacticoida</taxon>
        <taxon>Harpacticidae</taxon>
        <taxon>Tigriopus</taxon>
    </lineage>
</organism>
<evidence type="ECO:0000313" key="10">
    <source>
        <dbReference type="Proteomes" id="UP000318571"/>
    </source>
</evidence>
<feature type="compositionally biased region" description="Polar residues" evidence="6">
    <location>
        <begin position="560"/>
        <end position="576"/>
    </location>
</feature>
<evidence type="ECO:0000256" key="6">
    <source>
        <dbReference type="SAM" id="MobiDB-lite"/>
    </source>
</evidence>
<dbReference type="Pfam" id="PF08205">
    <property type="entry name" value="C2-set_2"/>
    <property type="match status" value="1"/>
</dbReference>
<dbReference type="SUPFAM" id="SSF48726">
    <property type="entry name" value="Immunoglobulin"/>
    <property type="match status" value="3"/>
</dbReference>
<dbReference type="AlphaFoldDB" id="A0A553NCL5"/>
<dbReference type="PROSITE" id="PS50835">
    <property type="entry name" value="IG_LIKE"/>
    <property type="match status" value="3"/>
</dbReference>
<keyword evidence="10" id="KW-1185">Reference proteome</keyword>
<keyword evidence="2 7" id="KW-0472">Membrane</keyword>
<dbReference type="Pfam" id="PF13927">
    <property type="entry name" value="Ig_3"/>
    <property type="match status" value="2"/>
</dbReference>
<feature type="domain" description="Ig-like" evidence="8">
    <location>
        <begin position="278"/>
        <end position="370"/>
    </location>
</feature>
<feature type="domain" description="Ig-like" evidence="8">
    <location>
        <begin position="59"/>
        <end position="157"/>
    </location>
</feature>
<dbReference type="Proteomes" id="UP000318571">
    <property type="component" value="Chromosome 10"/>
</dbReference>
<dbReference type="CDD" id="cd00096">
    <property type="entry name" value="Ig"/>
    <property type="match status" value="1"/>
</dbReference>
<feature type="region of interest" description="Disordered" evidence="6">
    <location>
        <begin position="560"/>
        <end position="677"/>
    </location>
</feature>
<feature type="transmembrane region" description="Helical" evidence="7">
    <location>
        <begin position="379"/>
        <end position="403"/>
    </location>
</feature>
<dbReference type="InterPro" id="IPR003598">
    <property type="entry name" value="Ig_sub2"/>
</dbReference>
<evidence type="ECO:0000256" key="3">
    <source>
        <dbReference type="ARBA" id="ARBA00023157"/>
    </source>
</evidence>
<dbReference type="STRING" id="6832.A0A553NCL5"/>
<accession>A0A553NCL5</accession>
<comment type="caution">
    <text evidence="9">The sequence shown here is derived from an EMBL/GenBank/DDBJ whole genome shotgun (WGS) entry which is preliminary data.</text>
</comment>
<feature type="region of interest" description="Disordered" evidence="6">
    <location>
        <begin position="417"/>
        <end position="446"/>
    </location>
</feature>
<dbReference type="PANTHER" id="PTHR11640">
    <property type="entry name" value="NEPHRIN"/>
    <property type="match status" value="1"/>
</dbReference>
<name>A0A553NCL5_TIGCA</name>
<dbReference type="InterPro" id="IPR036179">
    <property type="entry name" value="Ig-like_dom_sf"/>
</dbReference>
<evidence type="ECO:0000259" key="8">
    <source>
        <dbReference type="PROSITE" id="PS50835"/>
    </source>
</evidence>
<dbReference type="SMART" id="SM00409">
    <property type="entry name" value="IG"/>
    <property type="match status" value="3"/>
</dbReference>
<feature type="compositionally biased region" description="Low complexity" evidence="6">
    <location>
        <begin position="594"/>
        <end position="605"/>
    </location>
</feature>
<evidence type="ECO:0000313" key="9">
    <source>
        <dbReference type="EMBL" id="TRY63192.1"/>
    </source>
</evidence>
<reference evidence="9 10" key="1">
    <citation type="journal article" date="2018" name="Nat. Ecol. Evol.">
        <title>Genomic signatures of mitonuclear coevolution across populations of Tigriopus californicus.</title>
        <authorList>
            <person name="Barreto F.S."/>
            <person name="Watson E.T."/>
            <person name="Lima T.G."/>
            <person name="Willett C.S."/>
            <person name="Edmands S."/>
            <person name="Li W."/>
            <person name="Burton R.S."/>
        </authorList>
    </citation>
    <scope>NUCLEOTIDE SEQUENCE [LARGE SCALE GENOMIC DNA]</scope>
    <source>
        <strain evidence="9 10">San Diego</strain>
    </source>
</reference>
<dbReference type="InterPro" id="IPR003599">
    <property type="entry name" value="Ig_sub"/>
</dbReference>
<keyword evidence="3" id="KW-1015">Disulfide bond</keyword>
<keyword evidence="7" id="KW-0812">Transmembrane</keyword>
<dbReference type="InterPro" id="IPR013783">
    <property type="entry name" value="Ig-like_fold"/>
</dbReference>
<evidence type="ECO:0000256" key="4">
    <source>
        <dbReference type="ARBA" id="ARBA00023180"/>
    </source>
</evidence>
<dbReference type="SMART" id="SM00408">
    <property type="entry name" value="IGc2"/>
    <property type="match status" value="3"/>
</dbReference>
<sequence>MIAVDCELVINGPQSRDFTLDIDPVVLEDDALFQCQVGAAEGVDPIRSSDAKLTILVPPEAPVILNGPEMRTTEDREVEFECISRGGKPAAEITWIGGSGTVIETGITKTTNDVENTKRLTTISKLKLTAKKAHHNTTLTCQAQNSADRQPKSTSVFLTVEYAPDVTVTVDHTPLYEGDTASLTMFPVPSDSPKFIEKPKDVSGERDQDATLTCEVDGNPATSYTWFKNGDFQTVRGYTSKLTVKISEATIGKYICRASVKDFQEISASAEIMMKGPPHIIRRNSIQYGYEGTTIRLTCDAFAIPPPNTIIWGMHGYSLPPSSDHYAIEEEGRKDGMKSTLIIHDSVEADFADYNCTVRNSHGEDSFVITLEQQNSLPIVIILSAIIGGIILTMFVIMVMVVCRKTTFTMKREKAGKSLNGGTAKTNGATNSLHREGLNNGAPLQGPSDMKPLTSGLDMVDGDEDQAWDHESLPESIANGPRLDGHVMGNHHAMAGDFMPSHPSNYNPNYGYLPPPPPPHPSHQLMAQGSTHLPENGNPYNGLNVSDPRYSAKYGNPYLRTSNNSMHGSPQMNLRTSPRPVKNLNNNGRPYATLNNRLGSNNGSGYHHQSYHAGPQDYSGTMVGNGGGATLRRSQKPREQSHVAKQQKSSQAIQTPQQYIVSPEKDSSKNSALATHV</sequence>
<dbReference type="InterPro" id="IPR013162">
    <property type="entry name" value="CD80_C2-set"/>
</dbReference>
<proteinExistence type="predicted"/>
<protein>
    <recommendedName>
        <fullName evidence="8">Ig-like domain-containing protein</fullName>
    </recommendedName>
</protein>